<evidence type="ECO:0000313" key="1">
    <source>
        <dbReference type="EMBL" id="WCZ31691.1"/>
    </source>
</evidence>
<name>A0ABY7U5M3_9CORY</name>
<dbReference type="RefSeq" id="WP_022863572.1">
    <property type="nucleotide sequence ID" value="NZ_ATVG01000012.1"/>
</dbReference>
<protein>
    <submittedName>
        <fullName evidence="1">Uncharacterized protein</fullName>
    </submittedName>
</protein>
<dbReference type="Proteomes" id="UP001220064">
    <property type="component" value="Chromosome"/>
</dbReference>
<sequence>MFQQFPFLNAFENLIANFNHLLGPALHNGSAALSEASVNLGLF</sequence>
<reference evidence="1 2" key="1">
    <citation type="submission" date="2020-10" db="EMBL/GenBank/DDBJ databases">
        <title>Complete genome sequence of Corynebacterium massiliense DSM 45435, type strain of Corynebacterium massiliense.</title>
        <authorList>
            <person name="Busche T."/>
            <person name="Kalinowski J."/>
            <person name="Ruckert C."/>
        </authorList>
    </citation>
    <scope>NUCLEOTIDE SEQUENCE [LARGE SCALE GENOMIC DNA]</scope>
    <source>
        <strain evidence="1 2">DSM 45435</strain>
    </source>
</reference>
<organism evidence="1 2">
    <name type="scientific">Corynebacterium massiliense DSM 45435</name>
    <dbReference type="NCBI Taxonomy" id="1121364"/>
    <lineage>
        <taxon>Bacteria</taxon>
        <taxon>Bacillati</taxon>
        <taxon>Actinomycetota</taxon>
        <taxon>Actinomycetes</taxon>
        <taxon>Mycobacteriales</taxon>
        <taxon>Corynebacteriaceae</taxon>
        <taxon>Corynebacterium</taxon>
    </lineage>
</organism>
<keyword evidence="2" id="KW-1185">Reference proteome</keyword>
<evidence type="ECO:0000313" key="2">
    <source>
        <dbReference type="Proteomes" id="UP001220064"/>
    </source>
</evidence>
<gene>
    <name evidence="1" type="ORF">CMASS_01140</name>
</gene>
<accession>A0ABY7U5M3</accession>
<proteinExistence type="predicted"/>
<dbReference type="EMBL" id="CP063189">
    <property type="protein sequence ID" value="WCZ31691.1"/>
    <property type="molecule type" value="Genomic_DNA"/>
</dbReference>